<dbReference type="PANTHER" id="PTHR11908">
    <property type="entry name" value="XANTHINE DEHYDROGENASE"/>
    <property type="match status" value="1"/>
</dbReference>
<dbReference type="InterPro" id="IPR036856">
    <property type="entry name" value="Ald_Oxase/Xan_DH_a/b_sf"/>
</dbReference>
<dbReference type="InterPro" id="IPR037165">
    <property type="entry name" value="AldOxase/xan_DH_Mopterin-bd_sf"/>
</dbReference>
<protein>
    <submittedName>
        <fullName evidence="2">Xanthine dehydrogenase family protein molybdopterin-binding subunit</fullName>
    </submittedName>
</protein>
<gene>
    <name evidence="2" type="ORF">FXF65_22175</name>
</gene>
<dbReference type="SUPFAM" id="SSF56003">
    <property type="entry name" value="Molybdenum cofactor-binding domain"/>
    <property type="match status" value="1"/>
</dbReference>
<accession>A0A5D0U660</accession>
<evidence type="ECO:0000313" key="2">
    <source>
        <dbReference type="EMBL" id="TYC13213.1"/>
    </source>
</evidence>
<dbReference type="Proteomes" id="UP000322634">
    <property type="component" value="Unassembled WGS sequence"/>
</dbReference>
<dbReference type="InterPro" id="IPR046867">
    <property type="entry name" value="AldOxase/xan_DH_MoCoBD2"/>
</dbReference>
<dbReference type="InterPro" id="IPR000674">
    <property type="entry name" value="Ald_Oxase/Xan_DH_a/b"/>
</dbReference>
<dbReference type="Gene3D" id="3.30.365.10">
    <property type="entry name" value="Aldehyde oxidase/xanthine dehydrogenase, molybdopterin binding domain"/>
    <property type="match status" value="4"/>
</dbReference>
<comment type="caution">
    <text evidence="2">The sequence shown here is derived from an EMBL/GenBank/DDBJ whole genome shotgun (WGS) entry which is preliminary data.</text>
</comment>
<evidence type="ECO:0000313" key="3">
    <source>
        <dbReference type="Proteomes" id="UP000322634"/>
    </source>
</evidence>
<evidence type="ECO:0000259" key="1">
    <source>
        <dbReference type="SMART" id="SM01008"/>
    </source>
</evidence>
<reference evidence="2 3" key="1">
    <citation type="submission" date="2019-08" db="EMBL/GenBank/DDBJ databases">
        <title>Actinomadura sp. nov. CYP1-5 isolated from mountain soil.</title>
        <authorList>
            <person name="Songsumanus A."/>
            <person name="Kuncharoen N."/>
            <person name="Kudo T."/>
            <person name="Yuki M."/>
            <person name="Igarashi Y."/>
            <person name="Tanasupawat S."/>
        </authorList>
    </citation>
    <scope>NUCLEOTIDE SEQUENCE [LARGE SCALE GENOMIC DNA]</scope>
    <source>
        <strain evidence="2 3">GKU157</strain>
    </source>
</reference>
<dbReference type="InterPro" id="IPR008274">
    <property type="entry name" value="AldOxase/xan_DH_MoCoBD1"/>
</dbReference>
<organism evidence="2 3">
    <name type="scientific">Actinomadura syzygii</name>
    <dbReference type="NCBI Taxonomy" id="1427538"/>
    <lineage>
        <taxon>Bacteria</taxon>
        <taxon>Bacillati</taxon>
        <taxon>Actinomycetota</taxon>
        <taxon>Actinomycetes</taxon>
        <taxon>Streptosporangiales</taxon>
        <taxon>Thermomonosporaceae</taxon>
        <taxon>Actinomadura</taxon>
    </lineage>
</organism>
<dbReference type="EMBL" id="VSFF01000008">
    <property type="protein sequence ID" value="TYC13213.1"/>
    <property type="molecule type" value="Genomic_DNA"/>
</dbReference>
<dbReference type="GO" id="GO:0016491">
    <property type="term" value="F:oxidoreductase activity"/>
    <property type="evidence" value="ECO:0007669"/>
    <property type="project" value="InterPro"/>
</dbReference>
<feature type="domain" description="Aldehyde oxidase/xanthine dehydrogenase a/b hammerhead" evidence="1">
    <location>
        <begin position="59"/>
        <end position="166"/>
    </location>
</feature>
<dbReference type="OrthoDB" id="9758509at2"/>
<dbReference type="Gene3D" id="3.90.1170.50">
    <property type="entry name" value="Aldehyde oxidase/xanthine dehydrogenase, a/b hammerhead"/>
    <property type="match status" value="1"/>
</dbReference>
<sequence length="780" mass="82109">MPLHRLPGDRRRRLRSGRSRVVTAPDLAAPDLTAPDLTAPDLEVVGRSPTRPDLAAKLTGAAEYGADLHVPGALQVKLLRSPVAHARITALDTAAARAVPGVAAVVTSADLTGFDATWGHYVRDRPILARDVVRFAGEIVAAVAAETEAAAAAGVRAIEAAYEPLPALVDVRDAVAPGAARVHETPARPGFSCPPGAVFDDDNAFFHYRIDLERAPGADPPDAVVIEKEYAFPAVYQYAMEPHAVVASADAESIDVWSSCQHPFLVREELAEVFGLPPERVRIRVPFLGGGFGSKSYAKMEPVAVAVARVAGRPVRLVNSVEDAMVTTRRHGMRCRMRTVADRDGRLLSRSADVWMDTGAYADNGPTVTMVAGMAATGPYRWDRVRVDAACVYTHLPPAGSYRGFGAAHLQWVGESQVDEVAAALGVDRLELRRRNLLRRGETVIPGCRPLDADLAADLDAVADRLGWGADLPAWRGRGVSVGVSPGGVSARSRARVELRPDGGATVLVGSQELGQGARTVHAQIAAEVLGLPLDRVDVPATDTSTTPYDRSTGASRSTTVAGLAVQRAAEKLRERIVAAAATQWDVPASELALRAGRVVRGDRSWDLADLDPGGLAGEGSAEELGGGAGPALFWEVCVAGAEVAVDPDTGRIEIRDAVTVADVGRAVNPALVERQDEGCALQAVGNALFEEMRFGADGVLRNPGLLDYRVPAIADMPQSMTCVIVENGDGPGPFGAKGCGEGVFGGLTAALVTAVADAGVSVPELPMSPDRVWRWIHAS</sequence>
<dbReference type="PANTHER" id="PTHR11908:SF157">
    <property type="entry name" value="XANTHINE DEHYDROGENASE SUBUNIT D-RELATED"/>
    <property type="match status" value="1"/>
</dbReference>
<dbReference type="Pfam" id="PF01315">
    <property type="entry name" value="Ald_Xan_dh_C"/>
    <property type="match status" value="1"/>
</dbReference>
<dbReference type="SMART" id="SM01008">
    <property type="entry name" value="Ald_Xan_dh_C"/>
    <property type="match status" value="1"/>
</dbReference>
<keyword evidence="3" id="KW-1185">Reference proteome</keyword>
<dbReference type="Pfam" id="PF20256">
    <property type="entry name" value="MoCoBD_2"/>
    <property type="match status" value="1"/>
</dbReference>
<proteinExistence type="predicted"/>
<dbReference type="SUPFAM" id="SSF54665">
    <property type="entry name" value="CO dehydrogenase molybdoprotein N-domain-like"/>
    <property type="match status" value="1"/>
</dbReference>
<dbReference type="InterPro" id="IPR016208">
    <property type="entry name" value="Ald_Oxase/xanthine_DH-like"/>
</dbReference>
<dbReference type="Pfam" id="PF02738">
    <property type="entry name" value="MoCoBD_1"/>
    <property type="match status" value="1"/>
</dbReference>
<name>A0A5D0U660_9ACTN</name>
<dbReference type="AlphaFoldDB" id="A0A5D0U660"/>
<dbReference type="GO" id="GO:0005506">
    <property type="term" value="F:iron ion binding"/>
    <property type="evidence" value="ECO:0007669"/>
    <property type="project" value="InterPro"/>
</dbReference>